<sequence>MGYQTVDEQGSTSVRSEQGDASGNVRGMYGYRDAQGLYRLVEYTAGRAGFQAAVKTNEPGVDGKENPADVIMNVEQTPAGIQERYNRPAGGQGMRGSYGSGAAGIWGESQEVTDQISEVESLVVTDQIGGGSEGSWGIGNLGRELEGGWENYGPGAGGMGAIGGGSSVGGGYGGPGASGIGAIGGKFGRGAQAGPGGLSGIGGPAGLNSIGGPGGLSGAGGSFTGIPRSGSGKSGY</sequence>
<dbReference type="Proteomes" id="UP000886998">
    <property type="component" value="Unassembled WGS sequence"/>
</dbReference>
<dbReference type="EMBL" id="BMAV01005173">
    <property type="protein sequence ID" value="GFY45985.1"/>
    <property type="molecule type" value="Genomic_DNA"/>
</dbReference>
<dbReference type="Pfam" id="PF00379">
    <property type="entry name" value="Chitin_bind_4"/>
    <property type="match status" value="1"/>
</dbReference>
<feature type="compositionally biased region" description="Gly residues" evidence="2">
    <location>
        <begin position="214"/>
        <end position="223"/>
    </location>
</feature>
<proteinExistence type="predicted"/>
<evidence type="ECO:0000256" key="1">
    <source>
        <dbReference type="PROSITE-ProRule" id="PRU00497"/>
    </source>
</evidence>
<reference evidence="3" key="1">
    <citation type="submission" date="2020-08" db="EMBL/GenBank/DDBJ databases">
        <title>Multicomponent nature underlies the extraordinary mechanical properties of spider dragline silk.</title>
        <authorList>
            <person name="Kono N."/>
            <person name="Nakamura H."/>
            <person name="Mori M."/>
            <person name="Yoshida Y."/>
            <person name="Ohtoshi R."/>
            <person name="Malay A.D."/>
            <person name="Moran D.A.P."/>
            <person name="Tomita M."/>
            <person name="Numata K."/>
            <person name="Arakawa K."/>
        </authorList>
    </citation>
    <scope>NUCLEOTIDE SEQUENCE</scope>
</reference>
<feature type="region of interest" description="Disordered" evidence="2">
    <location>
        <begin position="1"/>
        <end position="25"/>
    </location>
</feature>
<feature type="compositionally biased region" description="Polar residues" evidence="2">
    <location>
        <begin position="1"/>
        <end position="21"/>
    </location>
</feature>
<evidence type="ECO:0000313" key="4">
    <source>
        <dbReference type="Proteomes" id="UP000886998"/>
    </source>
</evidence>
<dbReference type="InterPro" id="IPR050468">
    <property type="entry name" value="Cuticle_Struct_Prot"/>
</dbReference>
<gene>
    <name evidence="3" type="primary">NCL1_22268</name>
    <name evidence="3" type="ORF">TNIN_425331</name>
</gene>
<keyword evidence="1" id="KW-0193">Cuticle</keyword>
<comment type="caution">
    <text evidence="3">The sequence shown here is derived from an EMBL/GenBank/DDBJ whole genome shotgun (WGS) entry which is preliminary data.</text>
</comment>
<organism evidence="3 4">
    <name type="scientific">Trichonephila inaurata madagascariensis</name>
    <dbReference type="NCBI Taxonomy" id="2747483"/>
    <lineage>
        <taxon>Eukaryota</taxon>
        <taxon>Metazoa</taxon>
        <taxon>Ecdysozoa</taxon>
        <taxon>Arthropoda</taxon>
        <taxon>Chelicerata</taxon>
        <taxon>Arachnida</taxon>
        <taxon>Araneae</taxon>
        <taxon>Araneomorphae</taxon>
        <taxon>Entelegynae</taxon>
        <taxon>Araneoidea</taxon>
        <taxon>Nephilidae</taxon>
        <taxon>Trichonephila</taxon>
        <taxon>Trichonephila inaurata</taxon>
    </lineage>
</organism>
<dbReference type="OrthoDB" id="6429580at2759"/>
<keyword evidence="4" id="KW-1185">Reference proteome</keyword>
<dbReference type="PROSITE" id="PS51155">
    <property type="entry name" value="CHIT_BIND_RR_2"/>
    <property type="match status" value="1"/>
</dbReference>
<protein>
    <submittedName>
        <fullName evidence="3">Uncharacterized protein</fullName>
    </submittedName>
</protein>
<evidence type="ECO:0000313" key="3">
    <source>
        <dbReference type="EMBL" id="GFY45985.1"/>
    </source>
</evidence>
<dbReference type="GO" id="GO:0062129">
    <property type="term" value="C:chitin-based extracellular matrix"/>
    <property type="evidence" value="ECO:0007669"/>
    <property type="project" value="TreeGrafter"/>
</dbReference>
<feature type="region of interest" description="Disordered" evidence="2">
    <location>
        <begin position="214"/>
        <end position="236"/>
    </location>
</feature>
<dbReference type="AlphaFoldDB" id="A0A8X6X493"/>
<dbReference type="GO" id="GO:0008010">
    <property type="term" value="F:structural constituent of chitin-based larval cuticle"/>
    <property type="evidence" value="ECO:0007669"/>
    <property type="project" value="TreeGrafter"/>
</dbReference>
<evidence type="ECO:0000256" key="2">
    <source>
        <dbReference type="SAM" id="MobiDB-lite"/>
    </source>
</evidence>
<name>A0A8X6X493_9ARAC</name>
<dbReference type="InterPro" id="IPR000618">
    <property type="entry name" value="Insect_cuticle"/>
</dbReference>
<dbReference type="PANTHER" id="PTHR10380:SF235">
    <property type="entry name" value="CUTICULAR PROTEIN 73D, ISOFORM B"/>
    <property type="match status" value="1"/>
</dbReference>
<accession>A0A8X6X493</accession>
<dbReference type="PANTHER" id="PTHR10380">
    <property type="entry name" value="CUTICLE PROTEIN"/>
    <property type="match status" value="1"/>
</dbReference>